<organism evidence="3 4">
    <name type="scientific">Phytophthora boehmeriae</name>
    <dbReference type="NCBI Taxonomy" id="109152"/>
    <lineage>
        <taxon>Eukaryota</taxon>
        <taxon>Sar</taxon>
        <taxon>Stramenopiles</taxon>
        <taxon>Oomycota</taxon>
        <taxon>Peronosporomycetes</taxon>
        <taxon>Peronosporales</taxon>
        <taxon>Peronosporaceae</taxon>
        <taxon>Phytophthora</taxon>
    </lineage>
</organism>
<dbReference type="Proteomes" id="UP000693981">
    <property type="component" value="Unassembled WGS sequence"/>
</dbReference>
<sequence>MSFLEREEDADAMLAEALAFIDECDGGKKLPRTQERGNGSKTAPKGIKPNKTRFKDSQCYSTQLQQRKKAELRALRDEALELEGQVKVLIQRRQNRRGQKTQVGFLNGDDSQEWFKKAVVEFQKRQKAERKNRKLKEIWANQDKVNGAFRHVVQRRTLLYGKEYVFEDENAEKNNSTAVEDETMSIIAQLEKSVERLYLASDSVFPPDLPATISCNTRLKRTDDSQGNCIEIVTTTPVSCSLRVAADVVWKDLNVKGQDPERIYRFIQRRKPNSLEKNFLVALHNPSGVLKIDGFQFMRKYEEPDRVVLIKANTLTLSNMGLRFRDRCWIIISRSNADPKHAAVARTCYQLYAEGSDNFSTRDDIVQTRDYILSSLSGKVRRDHQMLQNLLIEEERRAASRVVPMTA</sequence>
<proteinExistence type="predicted"/>
<protein>
    <recommendedName>
        <fullName evidence="5">M96 mating-specific protein family</fullName>
    </recommendedName>
</protein>
<name>A0A8T1WFC1_9STRA</name>
<dbReference type="EMBL" id="JAGDFL010000337">
    <property type="protein sequence ID" value="KAG7392457.1"/>
    <property type="molecule type" value="Genomic_DNA"/>
</dbReference>
<gene>
    <name evidence="3" type="ORF">PHYBOEH_006354</name>
</gene>
<comment type="caution">
    <text evidence="3">The sequence shown here is derived from an EMBL/GenBank/DDBJ whole genome shotgun (WGS) entry which is preliminary data.</text>
</comment>
<evidence type="ECO:0000256" key="1">
    <source>
        <dbReference type="SAM" id="Coils"/>
    </source>
</evidence>
<keyword evidence="1" id="KW-0175">Coiled coil</keyword>
<feature type="coiled-coil region" evidence="1">
    <location>
        <begin position="65"/>
        <end position="92"/>
    </location>
</feature>
<evidence type="ECO:0008006" key="5">
    <source>
        <dbReference type="Google" id="ProtNLM"/>
    </source>
</evidence>
<dbReference type="OrthoDB" id="118381at2759"/>
<feature type="region of interest" description="Disordered" evidence="2">
    <location>
        <begin position="27"/>
        <end position="60"/>
    </location>
</feature>
<evidence type="ECO:0000313" key="3">
    <source>
        <dbReference type="EMBL" id="KAG7392457.1"/>
    </source>
</evidence>
<accession>A0A8T1WFC1</accession>
<dbReference type="AlphaFoldDB" id="A0A8T1WFC1"/>
<reference evidence="3" key="1">
    <citation type="submission" date="2021-02" db="EMBL/GenBank/DDBJ databases">
        <authorList>
            <person name="Palmer J.M."/>
        </authorList>
    </citation>
    <scope>NUCLEOTIDE SEQUENCE</scope>
    <source>
        <strain evidence="3">SCRP23</strain>
    </source>
</reference>
<evidence type="ECO:0000256" key="2">
    <source>
        <dbReference type="SAM" id="MobiDB-lite"/>
    </source>
</evidence>
<keyword evidence="4" id="KW-1185">Reference proteome</keyword>
<evidence type="ECO:0000313" key="4">
    <source>
        <dbReference type="Proteomes" id="UP000693981"/>
    </source>
</evidence>